<sequence>MTQATPNPKKPEKTTYRSDTILDPAWKYYEDRAGDWQRFIEKRENDYLNAVAESRKLLATARKNVEGLTKDLIRESEQVWKSFLPKDSNPEDAQESQKQSWETLAQKAQDLWWTPWKSYMDWSEAYEARWEEQNQTWIRQVQEQRKVFWDFVDQNKDALKKVQYQWFHALEDGVRPWLSAWGKENA</sequence>
<dbReference type="Proteomes" id="UP000231932">
    <property type="component" value="Chromosome"/>
</dbReference>
<dbReference type="OrthoDB" id="9802792at2"/>
<evidence type="ECO:0000313" key="2">
    <source>
        <dbReference type="Proteomes" id="UP000231932"/>
    </source>
</evidence>
<proteinExistence type="predicted"/>
<dbReference type="KEGG" id="kyr:CVV65_08500"/>
<gene>
    <name evidence="1" type="ORF">CVV65_08500</name>
</gene>
<name>A0A2K8N6J8_9BACL</name>
<reference evidence="2" key="1">
    <citation type="submission" date="2017-11" db="EMBL/GenBank/DDBJ databases">
        <title>Complete Genome Sequence of Kyrpidia sp. Strain EA-1, a thermophilic, hydrogen-oxidizing Bacterium, isolated from the Azores.</title>
        <authorList>
            <person name="Reiner J.E."/>
            <person name="Lapp C.J."/>
            <person name="Bunk B."/>
            <person name="Gescher J."/>
        </authorList>
    </citation>
    <scope>NUCLEOTIDE SEQUENCE [LARGE SCALE GENOMIC DNA]</scope>
    <source>
        <strain evidence="2">EA-1</strain>
    </source>
</reference>
<protein>
    <submittedName>
        <fullName evidence="1">Uncharacterized protein</fullName>
    </submittedName>
</protein>
<keyword evidence="2" id="KW-1185">Reference proteome</keyword>
<dbReference type="RefSeq" id="WP_100667757.1">
    <property type="nucleotide sequence ID" value="NZ_CP024955.1"/>
</dbReference>
<dbReference type="AlphaFoldDB" id="A0A2K8N6J8"/>
<dbReference type="EMBL" id="CP024955">
    <property type="protein sequence ID" value="ATY84958.1"/>
    <property type="molecule type" value="Genomic_DNA"/>
</dbReference>
<accession>A0A2K8N6J8</accession>
<organism evidence="1 2">
    <name type="scientific">Kyrpidia spormannii</name>
    <dbReference type="NCBI Taxonomy" id="2055160"/>
    <lineage>
        <taxon>Bacteria</taxon>
        <taxon>Bacillati</taxon>
        <taxon>Bacillota</taxon>
        <taxon>Bacilli</taxon>
        <taxon>Bacillales</taxon>
        <taxon>Alicyclobacillaceae</taxon>
        <taxon>Kyrpidia</taxon>
    </lineage>
</organism>
<evidence type="ECO:0000313" key="1">
    <source>
        <dbReference type="EMBL" id="ATY84958.1"/>
    </source>
</evidence>